<sequence>MSKSDEEKDKQRLKDAVRSIIVTQGNEFIKELLRKHKIQIGTKKADLPRTSWPRSMPAL</sequence>
<reference evidence="1 2" key="1">
    <citation type="submission" date="2023-07" db="EMBL/GenBank/DDBJ databases">
        <title>Sorghum-associated microbial communities from plants grown in Nebraska, USA.</title>
        <authorList>
            <person name="Schachtman D."/>
        </authorList>
    </citation>
    <scope>NUCLEOTIDE SEQUENCE [LARGE SCALE GENOMIC DNA]</scope>
    <source>
        <strain evidence="1 2">3199</strain>
    </source>
</reference>
<evidence type="ECO:0008006" key="3">
    <source>
        <dbReference type="Google" id="ProtNLM"/>
    </source>
</evidence>
<proteinExistence type="predicted"/>
<dbReference type="Proteomes" id="UP001250791">
    <property type="component" value="Unassembled WGS sequence"/>
</dbReference>
<keyword evidence="2" id="KW-1185">Reference proteome</keyword>
<evidence type="ECO:0000313" key="2">
    <source>
        <dbReference type="Proteomes" id="UP001250791"/>
    </source>
</evidence>
<comment type="caution">
    <text evidence="1">The sequence shown here is derived from an EMBL/GenBank/DDBJ whole genome shotgun (WGS) entry which is preliminary data.</text>
</comment>
<organism evidence="1 2">
    <name type="scientific">Rhizobium miluonense</name>
    <dbReference type="NCBI Taxonomy" id="411945"/>
    <lineage>
        <taxon>Bacteria</taxon>
        <taxon>Pseudomonadati</taxon>
        <taxon>Pseudomonadota</taxon>
        <taxon>Alphaproteobacteria</taxon>
        <taxon>Hyphomicrobiales</taxon>
        <taxon>Rhizobiaceae</taxon>
        <taxon>Rhizobium/Agrobacterium group</taxon>
        <taxon>Rhizobium</taxon>
    </lineage>
</organism>
<protein>
    <recommendedName>
        <fullName evidence="3">Transposase</fullName>
    </recommendedName>
</protein>
<gene>
    <name evidence="1" type="ORF">J2W52_005261</name>
</gene>
<evidence type="ECO:0000313" key="1">
    <source>
        <dbReference type="EMBL" id="MDR6903628.1"/>
    </source>
</evidence>
<name>A0ABU1SYW9_9HYPH</name>
<accession>A0ABU1SYW9</accession>
<dbReference type="EMBL" id="JAVDUP010000009">
    <property type="protein sequence ID" value="MDR6903628.1"/>
    <property type="molecule type" value="Genomic_DNA"/>
</dbReference>